<evidence type="ECO:0008006" key="4">
    <source>
        <dbReference type="Google" id="ProtNLM"/>
    </source>
</evidence>
<feature type="coiled-coil region" evidence="1">
    <location>
        <begin position="95"/>
        <end position="147"/>
    </location>
</feature>
<dbReference type="Proteomes" id="UP001596292">
    <property type="component" value="Unassembled WGS sequence"/>
</dbReference>
<reference evidence="3" key="1">
    <citation type="journal article" date="2019" name="Int. J. Syst. Evol. Microbiol.">
        <title>The Global Catalogue of Microorganisms (GCM) 10K type strain sequencing project: providing services to taxonomists for standard genome sequencing and annotation.</title>
        <authorList>
            <consortium name="The Broad Institute Genomics Platform"/>
            <consortium name="The Broad Institute Genome Sequencing Center for Infectious Disease"/>
            <person name="Wu L."/>
            <person name="Ma J."/>
        </authorList>
    </citation>
    <scope>NUCLEOTIDE SEQUENCE [LARGE SCALE GENOMIC DNA]</scope>
    <source>
        <strain evidence="3">CCUG 48316</strain>
    </source>
</reference>
<protein>
    <recommendedName>
        <fullName evidence="4">KfrA N-terminal DNA-binding domain-containing protein</fullName>
    </recommendedName>
</protein>
<accession>A0ABW2BE43</accession>
<keyword evidence="1" id="KW-0175">Coiled coil</keyword>
<organism evidence="2 3">
    <name type="scientific">Methylobacterium komagatae</name>
    <dbReference type="NCBI Taxonomy" id="374425"/>
    <lineage>
        <taxon>Bacteria</taxon>
        <taxon>Pseudomonadati</taxon>
        <taxon>Pseudomonadota</taxon>
        <taxon>Alphaproteobacteria</taxon>
        <taxon>Hyphomicrobiales</taxon>
        <taxon>Methylobacteriaceae</taxon>
        <taxon>Methylobacterium</taxon>
    </lineage>
</organism>
<proteinExistence type="predicted"/>
<dbReference type="EMBL" id="JBHSWN010000001">
    <property type="protein sequence ID" value="MFC6788215.1"/>
    <property type="molecule type" value="Genomic_DNA"/>
</dbReference>
<name>A0ABW2BE43_9HYPH</name>
<evidence type="ECO:0000313" key="3">
    <source>
        <dbReference type="Proteomes" id="UP001596292"/>
    </source>
</evidence>
<evidence type="ECO:0000313" key="2">
    <source>
        <dbReference type="EMBL" id="MFC6788215.1"/>
    </source>
</evidence>
<dbReference type="RefSeq" id="WP_378965996.1">
    <property type="nucleotide sequence ID" value="NZ_JBHSWN010000001.1"/>
</dbReference>
<sequence>MAEINVTVEMRERTMEPARLLMTPTMRKELKSLSPVERALGNSVSKTGSDIAAHMKRFGQEEWQAVCERIQDAAEYIQELEAGRHQQEMQAQKIFANMQDEIAAANARALAAERMLQEVQHRATNVVKTLEDRLQAAEDRAREAEDWLTRISEAVRSNLSFP</sequence>
<gene>
    <name evidence="2" type="ORF">ACFQE0_00365</name>
</gene>
<keyword evidence="3" id="KW-1185">Reference proteome</keyword>
<comment type="caution">
    <text evidence="2">The sequence shown here is derived from an EMBL/GenBank/DDBJ whole genome shotgun (WGS) entry which is preliminary data.</text>
</comment>
<evidence type="ECO:0000256" key="1">
    <source>
        <dbReference type="SAM" id="Coils"/>
    </source>
</evidence>